<dbReference type="FunFam" id="3.40.50.670:FF:000002">
    <property type="entry name" value="DNA gyrase subunit B"/>
    <property type="match status" value="1"/>
</dbReference>
<dbReference type="InterPro" id="IPR000565">
    <property type="entry name" value="Topo_IIA_B"/>
</dbReference>
<dbReference type="PROSITE" id="PS50880">
    <property type="entry name" value="TOPRIM"/>
    <property type="match status" value="1"/>
</dbReference>
<dbReference type="InterPro" id="IPR014721">
    <property type="entry name" value="Ribsml_uS5_D2-typ_fold_subgr"/>
</dbReference>
<evidence type="ECO:0000256" key="3">
    <source>
        <dbReference type="ARBA" id="ARBA00022723"/>
    </source>
</evidence>
<evidence type="ECO:0000256" key="5">
    <source>
        <dbReference type="ARBA" id="ARBA00022840"/>
    </source>
</evidence>
<dbReference type="NCBIfam" id="TIGR01059">
    <property type="entry name" value="gyrB"/>
    <property type="match status" value="1"/>
</dbReference>
<keyword evidence="6 10" id="KW-0460">Magnesium</keyword>
<dbReference type="GO" id="GO:0006261">
    <property type="term" value="P:DNA-templated DNA replication"/>
    <property type="evidence" value="ECO:0007669"/>
    <property type="project" value="UniProtKB-UniRule"/>
</dbReference>
<evidence type="ECO:0000256" key="10">
    <source>
        <dbReference type="HAMAP-Rule" id="MF_01898"/>
    </source>
</evidence>
<dbReference type="InterPro" id="IPR036890">
    <property type="entry name" value="HATPase_C_sf"/>
</dbReference>
<dbReference type="InterPro" id="IPR013760">
    <property type="entry name" value="Topo_IIA-like_dom_sf"/>
</dbReference>
<dbReference type="GO" id="GO:0005694">
    <property type="term" value="C:chromosome"/>
    <property type="evidence" value="ECO:0007669"/>
    <property type="project" value="InterPro"/>
</dbReference>
<comment type="cofactor">
    <cofactor evidence="10">
        <name>Mg(2+)</name>
        <dbReference type="ChEBI" id="CHEBI:18420"/>
    </cofactor>
    <cofactor evidence="10">
        <name>Mn(2+)</name>
        <dbReference type="ChEBI" id="CHEBI:29035"/>
    </cofactor>
    <cofactor evidence="10">
        <name>Ca(2+)</name>
        <dbReference type="ChEBI" id="CHEBI:29108"/>
    </cofactor>
    <text evidence="10">Binds two Mg(2+) per subunit. The magnesium ions form salt bridges with both the protein and the DNA. Can also accept other divalent metal cations, such as Mn(2+) or Ca(2+).</text>
</comment>
<dbReference type="InterPro" id="IPR001241">
    <property type="entry name" value="Topo_IIA"/>
</dbReference>
<dbReference type="GO" id="GO:0046872">
    <property type="term" value="F:metal ion binding"/>
    <property type="evidence" value="ECO:0007669"/>
    <property type="project" value="UniProtKB-KW"/>
</dbReference>
<feature type="domain" description="Toprim" evidence="11">
    <location>
        <begin position="432"/>
        <end position="546"/>
    </location>
</feature>
<comment type="catalytic activity">
    <reaction evidence="1 10">
        <text>ATP-dependent breakage, passage and rejoining of double-stranded DNA.</text>
        <dbReference type="EC" id="5.6.2.2"/>
    </reaction>
</comment>
<dbReference type="InterPro" id="IPR011557">
    <property type="entry name" value="GyrB"/>
</dbReference>
<dbReference type="CDD" id="cd16928">
    <property type="entry name" value="HATPase_GyrB-like"/>
    <property type="match status" value="1"/>
</dbReference>
<proteinExistence type="inferred from homology"/>
<dbReference type="GO" id="GO:0034335">
    <property type="term" value="F:DNA negative supercoiling activity"/>
    <property type="evidence" value="ECO:0007669"/>
    <property type="project" value="UniProtKB-ARBA"/>
</dbReference>
<dbReference type="Pfam" id="PF02518">
    <property type="entry name" value="HATPase_c"/>
    <property type="match status" value="1"/>
</dbReference>
<dbReference type="SMART" id="SM00387">
    <property type="entry name" value="HATPase_c"/>
    <property type="match status" value="1"/>
</dbReference>
<evidence type="ECO:0000256" key="7">
    <source>
        <dbReference type="ARBA" id="ARBA00023029"/>
    </source>
</evidence>
<dbReference type="Pfam" id="PF00204">
    <property type="entry name" value="DNA_gyraseB"/>
    <property type="match status" value="1"/>
</dbReference>
<comment type="subcellular location">
    <subcellularLocation>
        <location evidence="10">Cytoplasm</location>
    </subcellularLocation>
</comment>
<dbReference type="SUPFAM" id="SSF56719">
    <property type="entry name" value="Type II DNA topoisomerase"/>
    <property type="match status" value="1"/>
</dbReference>
<organism evidence="12 13">
    <name type="scientific">Candidatus Hepatoplasma crinochetorum</name>
    <dbReference type="NCBI Taxonomy" id="295596"/>
    <lineage>
        <taxon>Bacteria</taxon>
        <taxon>Bacillati</taxon>
        <taxon>Mycoplasmatota</taxon>
        <taxon>Mollicutes</taxon>
        <taxon>Candidatus Hepatoplasmataceae</taxon>
        <taxon>Candidatus Hepatoplasma</taxon>
    </lineage>
</organism>
<feature type="site" description="Interaction with DNA" evidence="10">
    <location>
        <position position="463"/>
    </location>
</feature>
<reference evidence="13" key="1">
    <citation type="submission" date="2015-05" db="EMBL/GenBank/DDBJ databases">
        <authorList>
            <person name="Collingro A."/>
        </authorList>
    </citation>
    <scope>NUCLEOTIDE SEQUENCE [LARGE SCALE GENOMIC DNA]</scope>
    <source>
        <strain evidence="13">Ps</strain>
    </source>
</reference>
<dbReference type="GO" id="GO:0005524">
    <property type="term" value="F:ATP binding"/>
    <property type="evidence" value="ECO:0007669"/>
    <property type="project" value="UniProtKB-UniRule"/>
</dbReference>
<dbReference type="InterPro" id="IPR006171">
    <property type="entry name" value="TOPRIM_dom"/>
</dbReference>
<dbReference type="Gene3D" id="3.30.230.10">
    <property type="match status" value="1"/>
</dbReference>
<evidence type="ECO:0000256" key="4">
    <source>
        <dbReference type="ARBA" id="ARBA00022741"/>
    </source>
</evidence>
<evidence type="ECO:0000313" key="12">
    <source>
        <dbReference type="EMBL" id="CRX37134.1"/>
    </source>
</evidence>
<accession>A0A0G7ZNH5</accession>
<keyword evidence="8" id="KW-0238">DNA-binding</keyword>
<dbReference type="InterPro" id="IPR034160">
    <property type="entry name" value="TOPRIM_GyrB"/>
</dbReference>
<dbReference type="Pfam" id="PF00986">
    <property type="entry name" value="DNA_gyraseB_C"/>
    <property type="match status" value="1"/>
</dbReference>
<dbReference type="PROSITE" id="PS00177">
    <property type="entry name" value="TOPOISOMERASE_II"/>
    <property type="match status" value="1"/>
</dbReference>
<dbReference type="PANTHER" id="PTHR45866">
    <property type="entry name" value="DNA GYRASE/TOPOISOMERASE SUBUNIT B"/>
    <property type="match status" value="1"/>
</dbReference>
<dbReference type="InterPro" id="IPR002288">
    <property type="entry name" value="DNA_gyrase_B_C"/>
</dbReference>
<keyword evidence="4 10" id="KW-0547">Nucleotide-binding</keyword>
<dbReference type="SUPFAM" id="SSF55874">
    <property type="entry name" value="ATPase domain of HSP90 chaperone/DNA topoisomerase II/histidine kinase"/>
    <property type="match status" value="1"/>
</dbReference>
<evidence type="ECO:0000259" key="11">
    <source>
        <dbReference type="PROSITE" id="PS50880"/>
    </source>
</evidence>
<dbReference type="Gene3D" id="3.30.565.10">
    <property type="entry name" value="Histidine kinase-like ATPase, C-terminal domain"/>
    <property type="match status" value="1"/>
</dbReference>
<dbReference type="GO" id="GO:0003677">
    <property type="term" value="F:DNA binding"/>
    <property type="evidence" value="ECO:0007669"/>
    <property type="project" value="UniProtKB-KW"/>
</dbReference>
<comment type="subunit">
    <text evidence="10">Heterotetramer, composed of two GyrA and two GyrB chains. In the heterotetramer, GyrA contains the active site tyrosine that forms a transient covalent intermediate with DNA, while GyrB binds cofactors and catalyzes ATP hydrolysis.</text>
</comment>
<evidence type="ECO:0000256" key="2">
    <source>
        <dbReference type="ARBA" id="ARBA00010708"/>
    </source>
</evidence>
<dbReference type="InterPro" id="IPR013759">
    <property type="entry name" value="Topo_IIA_B_C"/>
</dbReference>
<gene>
    <name evidence="10" type="primary">gyrB</name>
    <name evidence="12" type="ORF">HEPPS_03530</name>
</gene>
<dbReference type="PANTHER" id="PTHR45866:SF1">
    <property type="entry name" value="DNA GYRASE SUBUNIT B, MITOCHONDRIAL"/>
    <property type="match status" value="1"/>
</dbReference>
<protein>
    <recommendedName>
        <fullName evidence="10">DNA gyrase subunit B</fullName>
        <ecNumber evidence="10">5.6.2.2</ecNumber>
    </recommendedName>
</protein>
<comment type="function">
    <text evidence="10">A type II topoisomerase that negatively supercoils closed circular double-stranded (ds) DNA in an ATP-dependent manner to modulate DNA topology and maintain chromosomes in an underwound state. Negative supercoiling favors strand separation, and DNA replication, transcription, recombination and repair, all of which involve strand separation. Also able to catalyze the interconversion of other topological isomers of dsDNA rings, including catenanes and knotted rings. Type II topoisomerases break and join 2 DNA strands simultaneously in an ATP-dependent manner.</text>
</comment>
<dbReference type="SUPFAM" id="SSF54211">
    <property type="entry name" value="Ribosomal protein S5 domain 2-like"/>
    <property type="match status" value="1"/>
</dbReference>
<feature type="binding site" evidence="10">
    <location>
        <position position="513"/>
    </location>
    <ligand>
        <name>Mg(2+)</name>
        <dbReference type="ChEBI" id="CHEBI:18420"/>
        <label>2</label>
    </ligand>
</feature>
<dbReference type="CDD" id="cd00822">
    <property type="entry name" value="TopoII_Trans_DNA_gyrase"/>
    <property type="match status" value="1"/>
</dbReference>
<keyword evidence="5 10" id="KW-0067">ATP-binding</keyword>
<keyword evidence="10" id="KW-0963">Cytoplasm</keyword>
<comment type="similarity">
    <text evidence="2 10">Belongs to the type II topoisomerase GyrB family.</text>
</comment>
<evidence type="ECO:0000256" key="9">
    <source>
        <dbReference type="ARBA" id="ARBA00023235"/>
    </source>
</evidence>
<name>A0A0G7ZNH5_9MOLU</name>
<dbReference type="AlphaFoldDB" id="A0A0G7ZNH5"/>
<feature type="binding site" evidence="10">
    <location>
        <position position="511"/>
    </location>
    <ligand>
        <name>Mg(2+)</name>
        <dbReference type="ChEBI" id="CHEBI:18420"/>
        <label>1</label>
        <note>catalytic</note>
    </ligand>
</feature>
<keyword evidence="13" id="KW-1185">Reference proteome</keyword>
<dbReference type="GO" id="GO:0005737">
    <property type="term" value="C:cytoplasm"/>
    <property type="evidence" value="ECO:0007669"/>
    <property type="project" value="UniProtKB-SubCell"/>
</dbReference>
<feature type="binding site" evidence="10">
    <location>
        <position position="438"/>
    </location>
    <ligand>
        <name>Mg(2+)</name>
        <dbReference type="ChEBI" id="CHEBI:18420"/>
        <label>1</label>
        <note>catalytic</note>
    </ligand>
</feature>
<dbReference type="NCBIfam" id="NF011501">
    <property type="entry name" value="PRK14939.1"/>
    <property type="match status" value="1"/>
</dbReference>
<evidence type="ECO:0000256" key="8">
    <source>
        <dbReference type="ARBA" id="ARBA00023125"/>
    </source>
</evidence>
<dbReference type="PRINTS" id="PR01159">
    <property type="entry name" value="DNAGYRASEB"/>
</dbReference>
<dbReference type="GO" id="GO:0006265">
    <property type="term" value="P:DNA topological change"/>
    <property type="evidence" value="ECO:0007669"/>
    <property type="project" value="UniProtKB-UniRule"/>
</dbReference>
<dbReference type="Gene3D" id="3.40.50.670">
    <property type="match status" value="1"/>
</dbReference>
<dbReference type="CDD" id="cd03366">
    <property type="entry name" value="TOPRIM_TopoIIA_GyrB"/>
    <property type="match status" value="1"/>
</dbReference>
<dbReference type="EMBL" id="CWGI01000001">
    <property type="protein sequence ID" value="CRX37134.1"/>
    <property type="molecule type" value="Genomic_DNA"/>
</dbReference>
<dbReference type="FunFam" id="3.30.565.10:FF:000002">
    <property type="entry name" value="DNA gyrase subunit B"/>
    <property type="match status" value="1"/>
</dbReference>
<dbReference type="Pfam" id="PF01751">
    <property type="entry name" value="Toprim"/>
    <property type="match status" value="1"/>
</dbReference>
<dbReference type="EC" id="5.6.2.2" evidence="10"/>
<dbReference type="InterPro" id="IPR013506">
    <property type="entry name" value="Topo_IIA_bsu_dom2"/>
</dbReference>
<keyword evidence="7 10" id="KW-0799">Topoisomerase</keyword>
<dbReference type="NCBIfam" id="NF004189">
    <property type="entry name" value="PRK05644.1"/>
    <property type="match status" value="1"/>
</dbReference>
<evidence type="ECO:0000256" key="6">
    <source>
        <dbReference type="ARBA" id="ARBA00022842"/>
    </source>
</evidence>
<evidence type="ECO:0000313" key="13">
    <source>
        <dbReference type="Proteomes" id="UP000242141"/>
    </source>
</evidence>
<keyword evidence="9 10" id="KW-0413">Isomerase</keyword>
<feature type="binding site" evidence="10">
    <location>
        <position position="511"/>
    </location>
    <ligand>
        <name>Mg(2+)</name>
        <dbReference type="ChEBI" id="CHEBI:18420"/>
        <label>2</label>
    </ligand>
</feature>
<dbReference type="PRINTS" id="PR00418">
    <property type="entry name" value="TPI2FAMILY"/>
</dbReference>
<dbReference type="InterPro" id="IPR018522">
    <property type="entry name" value="TopoIIA_CS"/>
</dbReference>
<dbReference type="HAMAP" id="MF_01898">
    <property type="entry name" value="GyrB"/>
    <property type="match status" value="1"/>
</dbReference>
<evidence type="ECO:0000256" key="1">
    <source>
        <dbReference type="ARBA" id="ARBA00000185"/>
    </source>
</evidence>
<dbReference type="InterPro" id="IPR020568">
    <property type="entry name" value="Ribosomal_Su5_D2-typ_SF"/>
</dbReference>
<dbReference type="InterPro" id="IPR003594">
    <property type="entry name" value="HATPase_dom"/>
</dbReference>
<sequence>MKKENETTREIENNYNQDSIQVLEELEAVRKRPGMYIGNIDDKGLHHLVWEIIDNSIDEVLANYATKIEVILNPDESITINDDGRGIPIEIHPKTNTSTLETVFTKLHAGGKFGGEKSGYKVSGGLHGVGASVVNALSETLEVTSFRNKQAYSILFKDGGVKANELQNLGPTDKKGTSVTFKPDFSLFNPGVNSFDFEIINKRLKENAYLNKNLLIEFTDNRDVDSKKIKYQFKNGLIDFVGYLNKGYELITKEVIYSSDKKEDITVDVALQYTTAYQPKILSFVNNIATVEGGTHVQGFFDAVIRIINKYVKEQLPKKEQEIFVRDDVKEGLTAVISVKHPDPMYEGQTKGKFANIEVRRIVNNIISEQFENYLLENPTQAQLIIAKIKQASKSRLAAQKAKELTRRKDNLFSSTLPGKLADCSSKNNQITELFIVEGDSAGGSAKMGRNREIQAILPLRGKVINAEKSRIDKLFNNNEINSLIIAIGTGINEDFNIEKIRYGKIIIMTDADVDGSHIRTLLLTFFFRYFKELIEAGHLYIAQPPLYKITKGKSSRYIYTDSEKEQFLSKLEKKAKISIQRYKGLGEMNDLQLWETTMDPTSRKLLLVAIEDAQDADRVFSELMGEIVLPRKKFIEKNALFAKLDY</sequence>
<dbReference type="SMART" id="SM00433">
    <property type="entry name" value="TOP2c"/>
    <property type="match status" value="1"/>
</dbReference>
<keyword evidence="3 10" id="KW-0479">Metal-binding</keyword>
<comment type="miscellaneous">
    <text evidence="10">Few gyrases are as efficient as E.coli at forming negative supercoils. Not all organisms have 2 type II topoisomerases; in organisms with a single type II topoisomerase this enzyme also has to decatenate newly replicated chromosomes.</text>
</comment>
<dbReference type="Proteomes" id="UP000242141">
    <property type="component" value="Unassembled WGS sequence"/>
</dbReference>
<feature type="site" description="Interaction with DNA" evidence="10">
    <location>
        <position position="466"/>
    </location>
</feature>